<sequence>MKWTLSQLQKYRNKDFPIDETIRVDEIKQDDPSIREVSPMYITGRGDIDSTKVTFHLKIEGYLILPCSRTLVDVKLPIYVETSETFLLQTSNYEMEEEVHQVKGDCIDLMPVIREILLLEIPMQVFCEDVTHEDAAPQSGKDWEVIHEEDQSKKIDPRLAGLAKFFDNDNSSES</sequence>
<proteinExistence type="predicted"/>
<evidence type="ECO:0000313" key="2">
    <source>
        <dbReference type="Proteomes" id="UP000295132"/>
    </source>
</evidence>
<dbReference type="RefSeq" id="WP_133332534.1">
    <property type="nucleotide sequence ID" value="NZ_SMYO01000001.1"/>
</dbReference>
<dbReference type="Pfam" id="PF02620">
    <property type="entry name" value="YceD"/>
    <property type="match status" value="1"/>
</dbReference>
<protein>
    <submittedName>
        <fullName evidence="1">DUF177 domain-containing protein</fullName>
    </submittedName>
</protein>
<evidence type="ECO:0000313" key="1">
    <source>
        <dbReference type="EMBL" id="TDK64938.1"/>
    </source>
</evidence>
<accession>A0A4R5VZC9</accession>
<dbReference type="AlphaFoldDB" id="A0A4R5VZC9"/>
<dbReference type="InterPro" id="IPR003772">
    <property type="entry name" value="YceD"/>
</dbReference>
<dbReference type="EMBL" id="SMYO01000001">
    <property type="protein sequence ID" value="TDK64938.1"/>
    <property type="molecule type" value="Genomic_DNA"/>
</dbReference>
<reference evidence="1 2" key="1">
    <citation type="submission" date="2019-03" db="EMBL/GenBank/DDBJ databases">
        <title>Bacillus niacini sp. nov. a Nicotinate-Metabolizing Mesophile Isolated from Soil.</title>
        <authorList>
            <person name="Zhang G."/>
        </authorList>
    </citation>
    <scope>NUCLEOTIDE SEQUENCE [LARGE SCALE GENOMIC DNA]</scope>
    <source>
        <strain evidence="1 2">WN066</strain>
    </source>
</reference>
<comment type="caution">
    <text evidence="1">The sequence shown here is derived from an EMBL/GenBank/DDBJ whole genome shotgun (WGS) entry which is preliminary data.</text>
</comment>
<dbReference type="Proteomes" id="UP000295132">
    <property type="component" value="Unassembled WGS sequence"/>
</dbReference>
<name>A0A4R5VZC9_9BACI</name>
<organism evidence="1 2">
    <name type="scientific">Bacillus salipaludis</name>
    <dbReference type="NCBI Taxonomy" id="2547811"/>
    <lineage>
        <taxon>Bacteria</taxon>
        <taxon>Bacillati</taxon>
        <taxon>Bacillota</taxon>
        <taxon>Bacilli</taxon>
        <taxon>Bacillales</taxon>
        <taxon>Bacillaceae</taxon>
        <taxon>Bacillus</taxon>
    </lineage>
</organism>
<gene>
    <name evidence="1" type="ORF">E2K98_01435</name>
</gene>